<dbReference type="PANTHER" id="PTHR10075">
    <property type="entry name" value="BASIGIN RELATED"/>
    <property type="match status" value="1"/>
</dbReference>
<dbReference type="GO" id="GO:0098632">
    <property type="term" value="F:cell-cell adhesion mediator activity"/>
    <property type="evidence" value="ECO:0007669"/>
    <property type="project" value="TreeGrafter"/>
</dbReference>
<gene>
    <name evidence="3" type="primary">Nrg_2</name>
    <name evidence="3" type="ORF">E2C01_081905</name>
</gene>
<evidence type="ECO:0000259" key="2">
    <source>
        <dbReference type="PROSITE" id="PS50835"/>
    </source>
</evidence>
<feature type="domain" description="Ig-like" evidence="2">
    <location>
        <begin position="56"/>
        <end position="169"/>
    </location>
</feature>
<dbReference type="AlphaFoldDB" id="A0A5B7IZD1"/>
<evidence type="ECO:0000313" key="4">
    <source>
        <dbReference type="Proteomes" id="UP000324222"/>
    </source>
</evidence>
<dbReference type="GO" id="GO:0030424">
    <property type="term" value="C:axon"/>
    <property type="evidence" value="ECO:0007669"/>
    <property type="project" value="TreeGrafter"/>
</dbReference>
<dbReference type="GO" id="GO:0070593">
    <property type="term" value="P:dendrite self-avoidance"/>
    <property type="evidence" value="ECO:0007669"/>
    <property type="project" value="TreeGrafter"/>
</dbReference>
<dbReference type="EMBL" id="VSRR010073403">
    <property type="protein sequence ID" value="MPC87056.1"/>
    <property type="molecule type" value="Genomic_DNA"/>
</dbReference>
<keyword evidence="4" id="KW-1185">Reference proteome</keyword>
<dbReference type="PANTHER" id="PTHR10075:SF100">
    <property type="entry name" value="FASCICLIN-2"/>
    <property type="match status" value="1"/>
</dbReference>
<reference evidence="3" key="1">
    <citation type="submission" date="2019-05" db="EMBL/GenBank/DDBJ databases">
        <title>Another draft genome of Portunus trituberculatus and its Hox gene families provides insights of decapod evolution.</title>
        <authorList>
            <person name="Jeong J.-H."/>
            <person name="Song I."/>
            <person name="Kim S."/>
            <person name="Choi T."/>
            <person name="Kim D."/>
            <person name="Ryu S."/>
            <person name="Kim W."/>
        </authorList>
    </citation>
    <scope>NUCLEOTIDE SEQUENCE [LARGE SCALE GENOMIC DNA]</scope>
    <source>
        <tissue evidence="3">Muscle</tissue>
    </source>
</reference>
<accession>A0A5B7IZD1</accession>
<dbReference type="InterPro" id="IPR007110">
    <property type="entry name" value="Ig-like_dom"/>
</dbReference>
<dbReference type="InterPro" id="IPR036179">
    <property type="entry name" value="Ig-like_dom_sf"/>
</dbReference>
<name>A0A5B7IZD1_PORTR</name>
<dbReference type="PROSITE" id="PS50835">
    <property type="entry name" value="IG_LIKE"/>
    <property type="match status" value="1"/>
</dbReference>
<dbReference type="OrthoDB" id="6244967at2759"/>
<protein>
    <submittedName>
        <fullName evidence="3">Neuroglian</fullName>
    </submittedName>
</protein>
<dbReference type="SUPFAM" id="SSF48726">
    <property type="entry name" value="Immunoglobulin"/>
    <property type="match status" value="1"/>
</dbReference>
<organism evidence="3 4">
    <name type="scientific">Portunus trituberculatus</name>
    <name type="common">Swimming crab</name>
    <name type="synonym">Neptunus trituberculatus</name>
    <dbReference type="NCBI Taxonomy" id="210409"/>
    <lineage>
        <taxon>Eukaryota</taxon>
        <taxon>Metazoa</taxon>
        <taxon>Ecdysozoa</taxon>
        <taxon>Arthropoda</taxon>
        <taxon>Crustacea</taxon>
        <taxon>Multicrustacea</taxon>
        <taxon>Malacostraca</taxon>
        <taxon>Eumalacostraca</taxon>
        <taxon>Eucarida</taxon>
        <taxon>Decapoda</taxon>
        <taxon>Pleocyemata</taxon>
        <taxon>Brachyura</taxon>
        <taxon>Eubrachyura</taxon>
        <taxon>Portunoidea</taxon>
        <taxon>Portunidae</taxon>
        <taxon>Portuninae</taxon>
        <taxon>Portunus</taxon>
    </lineage>
</organism>
<dbReference type="GO" id="GO:0005886">
    <property type="term" value="C:plasma membrane"/>
    <property type="evidence" value="ECO:0007669"/>
    <property type="project" value="TreeGrafter"/>
</dbReference>
<comment type="caution">
    <text evidence="3">The sequence shown here is derived from an EMBL/GenBank/DDBJ whole genome shotgun (WGS) entry which is preliminary data.</text>
</comment>
<dbReference type="GO" id="GO:0007411">
    <property type="term" value="P:axon guidance"/>
    <property type="evidence" value="ECO:0007669"/>
    <property type="project" value="TreeGrafter"/>
</dbReference>
<dbReference type="Proteomes" id="UP000324222">
    <property type="component" value="Unassembled WGS sequence"/>
</dbReference>
<dbReference type="Gene3D" id="2.60.40.10">
    <property type="entry name" value="Immunoglobulins"/>
    <property type="match status" value="1"/>
</dbReference>
<dbReference type="InterPro" id="IPR013783">
    <property type="entry name" value="Ig-like_fold"/>
</dbReference>
<evidence type="ECO:0000313" key="3">
    <source>
        <dbReference type="EMBL" id="MPC87056.1"/>
    </source>
</evidence>
<dbReference type="GO" id="GO:0007156">
    <property type="term" value="P:homophilic cell adhesion via plasma membrane adhesion molecules"/>
    <property type="evidence" value="ECO:0007669"/>
    <property type="project" value="TreeGrafter"/>
</dbReference>
<sequence>MKTKNFVTRCHFRRLRSVFISSSPPSGSYQCVAENQVGKAFSDIVSVRRAVMAYVPKQEPRVVTATLGRPLRLDCDVPAGHPMPSVQWFRQAISSRLSVCVCVCVCVSDHVCAPVLTPFARQTNEGKLSNMNSSRVTQDERGSLWFSHVALEDASQDALYACAAFSAAR</sequence>
<proteinExistence type="predicted"/>
<evidence type="ECO:0000256" key="1">
    <source>
        <dbReference type="ARBA" id="ARBA00023319"/>
    </source>
</evidence>
<keyword evidence="1" id="KW-0393">Immunoglobulin domain</keyword>